<proteinExistence type="predicted"/>
<dbReference type="RefSeq" id="XP_007709700.1">
    <property type="nucleotide sequence ID" value="XM_007711510.1"/>
</dbReference>
<accession>W6YK40</accession>
<feature type="compositionally biased region" description="Pro residues" evidence="1">
    <location>
        <begin position="158"/>
        <end position="167"/>
    </location>
</feature>
<evidence type="ECO:0000256" key="1">
    <source>
        <dbReference type="SAM" id="MobiDB-lite"/>
    </source>
</evidence>
<sequence>MARGGPSMVGAGALMAGVLGRAPPSSGVLSFAPHIISSRSYWQARPQLLLTSIRDKGVQLPESIDSTRITALCSNWTFSPSDFLHPVPPLIHRHGGPPSSHRLSGRRRKAYTRLRHLSARPSVYVSRAVEPLHSVAATVVVRRQQQQRQLPSLQAPKLSPPAPAACH</sequence>
<dbReference type="EMBL" id="KI964567">
    <property type="protein sequence ID" value="EUC35979.1"/>
    <property type="molecule type" value="Genomic_DNA"/>
</dbReference>
<dbReference type="Proteomes" id="UP000053841">
    <property type="component" value="Unassembled WGS sequence"/>
</dbReference>
<dbReference type="KEGG" id="bze:COCCADRAFT_34568"/>
<keyword evidence="3" id="KW-1185">Reference proteome</keyword>
<gene>
    <name evidence="2" type="ORF">COCCADRAFT_34568</name>
</gene>
<name>W6YK40_COCC2</name>
<dbReference type="AlphaFoldDB" id="W6YK40"/>
<dbReference type="OrthoDB" id="3692034at2759"/>
<reference evidence="2 3" key="1">
    <citation type="journal article" date="2013" name="PLoS Genet.">
        <title>Comparative genome structure, secondary metabolite, and effector coding capacity across Cochliobolus pathogens.</title>
        <authorList>
            <person name="Condon B.J."/>
            <person name="Leng Y."/>
            <person name="Wu D."/>
            <person name="Bushley K.E."/>
            <person name="Ohm R.A."/>
            <person name="Otillar R."/>
            <person name="Martin J."/>
            <person name="Schackwitz W."/>
            <person name="Grimwood J."/>
            <person name="MohdZainudin N."/>
            <person name="Xue C."/>
            <person name="Wang R."/>
            <person name="Manning V.A."/>
            <person name="Dhillon B."/>
            <person name="Tu Z.J."/>
            <person name="Steffenson B.J."/>
            <person name="Salamov A."/>
            <person name="Sun H."/>
            <person name="Lowry S."/>
            <person name="LaButti K."/>
            <person name="Han J."/>
            <person name="Copeland A."/>
            <person name="Lindquist E."/>
            <person name="Barry K."/>
            <person name="Schmutz J."/>
            <person name="Baker S.E."/>
            <person name="Ciuffetti L.M."/>
            <person name="Grigoriev I.V."/>
            <person name="Zhong S."/>
            <person name="Turgeon B.G."/>
        </authorList>
    </citation>
    <scope>NUCLEOTIDE SEQUENCE [LARGE SCALE GENOMIC DNA]</scope>
    <source>
        <strain evidence="2 3">26-R-13</strain>
    </source>
</reference>
<evidence type="ECO:0000313" key="3">
    <source>
        <dbReference type="Proteomes" id="UP000053841"/>
    </source>
</evidence>
<dbReference type="GeneID" id="19147790"/>
<evidence type="ECO:0000313" key="2">
    <source>
        <dbReference type="EMBL" id="EUC35979.1"/>
    </source>
</evidence>
<dbReference type="HOGENOM" id="CLU_1618869_0_0_1"/>
<feature type="region of interest" description="Disordered" evidence="1">
    <location>
        <begin position="148"/>
        <end position="167"/>
    </location>
</feature>
<protein>
    <submittedName>
        <fullName evidence="2">Uncharacterized protein</fullName>
    </submittedName>
</protein>
<organism evidence="2 3">
    <name type="scientific">Cochliobolus carbonum (strain 26-R-13)</name>
    <name type="common">Maize leaf spot fungus</name>
    <name type="synonym">Bipolaris zeicola</name>
    <dbReference type="NCBI Taxonomy" id="930089"/>
    <lineage>
        <taxon>Eukaryota</taxon>
        <taxon>Fungi</taxon>
        <taxon>Dikarya</taxon>
        <taxon>Ascomycota</taxon>
        <taxon>Pezizomycotina</taxon>
        <taxon>Dothideomycetes</taxon>
        <taxon>Pleosporomycetidae</taxon>
        <taxon>Pleosporales</taxon>
        <taxon>Pleosporineae</taxon>
        <taxon>Pleosporaceae</taxon>
        <taxon>Bipolaris</taxon>
    </lineage>
</organism>